<feature type="compositionally biased region" description="Polar residues" evidence="1">
    <location>
        <begin position="11"/>
        <end position="27"/>
    </location>
</feature>
<dbReference type="Proteomes" id="UP000192920">
    <property type="component" value="Unassembled WGS sequence"/>
</dbReference>
<keyword evidence="3" id="KW-1185">Reference proteome</keyword>
<dbReference type="InterPro" id="IPR055654">
    <property type="entry name" value="DUF7230"/>
</dbReference>
<proteinExistence type="predicted"/>
<protein>
    <submittedName>
        <fullName evidence="2">Uncharacterized protein</fullName>
    </submittedName>
</protein>
<dbReference type="Pfam" id="PF23876">
    <property type="entry name" value="DUF7230"/>
    <property type="match status" value="1"/>
</dbReference>
<evidence type="ECO:0000313" key="3">
    <source>
        <dbReference type="Proteomes" id="UP000192920"/>
    </source>
</evidence>
<reference evidence="3" key="1">
    <citation type="submission" date="2017-04" db="EMBL/GenBank/DDBJ databases">
        <authorList>
            <person name="Varghese N."/>
            <person name="Submissions S."/>
        </authorList>
    </citation>
    <scope>NUCLEOTIDE SEQUENCE [LARGE SCALE GENOMIC DNA]</scope>
    <source>
        <strain evidence="3">DSM 22618</strain>
    </source>
</reference>
<evidence type="ECO:0000313" key="2">
    <source>
        <dbReference type="EMBL" id="SMF58474.1"/>
    </source>
</evidence>
<evidence type="ECO:0000256" key="1">
    <source>
        <dbReference type="SAM" id="MobiDB-lite"/>
    </source>
</evidence>
<accession>A0A1Y6CJB2</accession>
<organism evidence="2 3">
    <name type="scientific">Pseudogulbenkiania subflava DSM 22618</name>
    <dbReference type="NCBI Taxonomy" id="1123014"/>
    <lineage>
        <taxon>Bacteria</taxon>
        <taxon>Pseudomonadati</taxon>
        <taxon>Pseudomonadota</taxon>
        <taxon>Betaproteobacteria</taxon>
        <taxon>Neisseriales</taxon>
        <taxon>Chromobacteriaceae</taxon>
        <taxon>Pseudogulbenkiania</taxon>
    </lineage>
</organism>
<sequence>MPNLEEGLRDCQQQNGQVPDGRQTTRAAHSRRVLAQIQARRASRHQRPGPILWRLAKYVSEHSYSTRALQQWTLRRAAVLAGGELQRRTLPVGQCRGHREDDPGMKFQRPRPHARGRRPECRAGLVAVRKIDPLGERNTGGAVYSFVCRERILDSTGRNSMAKSPRTNPVAKFAQRLQRCASFTDRKKRAKQGYTKHKKQAGSFTLPPFLLT</sequence>
<dbReference type="AlphaFoldDB" id="A0A1Y6CJB2"/>
<gene>
    <name evidence="2" type="ORF">SAMN02745746_04065</name>
</gene>
<name>A0A1Y6CJB2_9NEIS</name>
<dbReference type="EMBL" id="FXAG01000041">
    <property type="protein sequence ID" value="SMF58474.1"/>
    <property type="molecule type" value="Genomic_DNA"/>
</dbReference>
<feature type="region of interest" description="Disordered" evidence="1">
    <location>
        <begin position="94"/>
        <end position="120"/>
    </location>
</feature>
<feature type="region of interest" description="Disordered" evidence="1">
    <location>
        <begin position="1"/>
        <end position="29"/>
    </location>
</feature>